<dbReference type="InterPro" id="IPR003593">
    <property type="entry name" value="AAA+_ATPase"/>
</dbReference>
<reference evidence="10 17" key="5">
    <citation type="submission" date="2023-06" db="EMBL/GenBank/DDBJ databases">
        <title>Acute promotion of culturable opportunistic pathogens and persistent increase of antibiotic resistance following antibiotic exposure in mouse gut microbiota.</title>
        <authorList>
            <person name="Li L."/>
            <person name="Wang B."/>
            <person name="Sun Y."/>
            <person name="Wang M."/>
            <person name="Xu H."/>
        </authorList>
    </citation>
    <scope>NUCLEOTIDE SEQUENCE [LARGE SCALE GENOMIC DNA]</scope>
    <source>
        <strain evidence="10 17">CRI2_2</strain>
    </source>
</reference>
<reference evidence="11" key="4">
    <citation type="submission" date="2023-03" db="EMBL/GenBank/DDBJ databases">
        <authorList>
            <person name="Shen W."/>
            <person name="Cai J."/>
        </authorList>
    </citation>
    <scope>NUCLEOTIDE SEQUENCE</scope>
    <source>
        <strain evidence="11">K69-2</strain>
    </source>
</reference>
<evidence type="ECO:0000313" key="13">
    <source>
        <dbReference type="EMBL" id="STD83481.1"/>
    </source>
</evidence>
<dbReference type="GO" id="GO:0015416">
    <property type="term" value="F:ABC-type phosphonate transporter activity"/>
    <property type="evidence" value="ECO:0007669"/>
    <property type="project" value="InterPro"/>
</dbReference>
<keyword evidence="1" id="KW-0813">Transport</keyword>
<reference evidence="9 16" key="3">
    <citation type="submission" date="2020-06" db="EMBL/GenBank/DDBJ databases">
        <title>Crossreactivity between MHC class I-restricted antigens from cancer cells and an enterococcal bacteriophage.</title>
        <authorList>
            <person name="Fluckiger A."/>
            <person name="Daillere R."/>
            <person name="Sassi M."/>
            <person name="Cattoir V."/>
            <person name="Kroemer G."/>
            <person name="Zitvogel L."/>
        </authorList>
    </citation>
    <scope>NUCLEOTIDE SEQUENCE [LARGE SCALE GENOMIC DNA]</scope>
    <source>
        <strain evidence="9 16">EG4</strain>
    </source>
</reference>
<evidence type="ECO:0000256" key="6">
    <source>
        <dbReference type="ARBA" id="ARBA00022967"/>
    </source>
</evidence>
<dbReference type="EMBL" id="JASUBT010000003">
    <property type="protein sequence ID" value="MDL4935279.1"/>
    <property type="molecule type" value="Genomic_DNA"/>
</dbReference>
<dbReference type="Proteomes" id="UP001183682">
    <property type="component" value="Unassembled WGS sequence"/>
</dbReference>
<gene>
    <name evidence="13" type="primary">ftsE_2</name>
    <name evidence="9" type="synonym">phnC</name>
    <name evidence="12" type="ORF">GTI89_15075</name>
    <name evidence="9" type="ORF">HWH42_06010</name>
    <name evidence="13" type="ORF">NCTC12360_01948</name>
    <name evidence="11" type="ORF">P7E30_17215</name>
    <name evidence="10" type="ORF">QRX88_06040</name>
</gene>
<dbReference type="InterPro" id="IPR050086">
    <property type="entry name" value="MetN_ABC_transporter-like"/>
</dbReference>
<dbReference type="GO" id="GO:0016887">
    <property type="term" value="F:ATP hydrolysis activity"/>
    <property type="evidence" value="ECO:0007669"/>
    <property type="project" value="InterPro"/>
</dbReference>
<dbReference type="RefSeq" id="WP_003129303.1">
    <property type="nucleotide sequence ID" value="NZ_BTSN01000015.1"/>
</dbReference>
<sequence length="263" mass="29264">MIIFENVSKVYPNGVKGLQNINLTIEEGEFVSIIGLSGAGKSTLLRSINRLVPITEGDIRINETSITKASKKELRLIRRQIGLISQSFNLVKRSTVQKNVLSGRLGYYSTWKSILGLFTKEDYQRTKEALATVGLLDKLQTRSDQLSGGQQQRVSIARALVQQAPIILADEPVASLDPITTEKVMQDLKKINQEMKKTVIVNLHSVPLARSYSTRVIALKAGTVVFDGVPEALTDERLEQIYGKAIFEEKAGETHEIERDRSL</sequence>
<keyword evidence="3" id="KW-0547">Nucleotide-binding</keyword>
<dbReference type="InterPro" id="IPR003439">
    <property type="entry name" value="ABC_transporter-like_ATP-bd"/>
</dbReference>
<dbReference type="InterPro" id="IPR027417">
    <property type="entry name" value="P-loop_NTPase"/>
</dbReference>
<name>A0A1V8Z7W2_ENTGA</name>
<dbReference type="EMBL" id="JARPZN010000024">
    <property type="protein sequence ID" value="MDT2691916.1"/>
    <property type="molecule type" value="Genomic_DNA"/>
</dbReference>
<keyword evidence="5" id="KW-0918">Phosphonate transport</keyword>
<evidence type="ECO:0000313" key="14">
    <source>
        <dbReference type="Proteomes" id="UP000254807"/>
    </source>
</evidence>
<evidence type="ECO:0000256" key="3">
    <source>
        <dbReference type="ARBA" id="ARBA00022741"/>
    </source>
</evidence>
<dbReference type="PANTHER" id="PTHR43166">
    <property type="entry name" value="AMINO ACID IMPORT ATP-BINDING PROTEIN"/>
    <property type="match status" value="1"/>
</dbReference>
<feature type="domain" description="ABC transporter" evidence="8">
    <location>
        <begin position="2"/>
        <end position="246"/>
    </location>
</feature>
<dbReference type="Proteomes" id="UP000571857">
    <property type="component" value="Unassembled WGS sequence"/>
</dbReference>
<evidence type="ECO:0000313" key="9">
    <source>
        <dbReference type="EMBL" id="MBA0972140.1"/>
    </source>
</evidence>
<keyword evidence="7" id="KW-0472">Membrane</keyword>
<organism evidence="13 14">
    <name type="scientific">Enterococcus gallinarum</name>
    <dbReference type="NCBI Taxonomy" id="1353"/>
    <lineage>
        <taxon>Bacteria</taxon>
        <taxon>Bacillati</taxon>
        <taxon>Bacillota</taxon>
        <taxon>Bacilli</taxon>
        <taxon>Lactobacillales</taxon>
        <taxon>Enterococcaceae</taxon>
        <taxon>Enterococcus</taxon>
    </lineage>
</organism>
<dbReference type="PANTHER" id="PTHR43166:SF6">
    <property type="entry name" value="PHOSPHONATES IMPORT ATP-BINDING PROTEIN PHNC"/>
    <property type="match status" value="1"/>
</dbReference>
<dbReference type="Proteomes" id="UP001241571">
    <property type="component" value="Unassembled WGS sequence"/>
</dbReference>
<dbReference type="Proteomes" id="UP000439965">
    <property type="component" value="Unassembled WGS sequence"/>
</dbReference>
<dbReference type="OrthoDB" id="9802264at2"/>
<dbReference type="Gene3D" id="3.40.50.300">
    <property type="entry name" value="P-loop containing nucleotide triphosphate hydrolases"/>
    <property type="match status" value="1"/>
</dbReference>
<dbReference type="InterPro" id="IPR012693">
    <property type="entry name" value="ABC_transpr_PhnC"/>
</dbReference>
<dbReference type="InterPro" id="IPR017871">
    <property type="entry name" value="ABC_transporter-like_CS"/>
</dbReference>
<evidence type="ECO:0000313" key="16">
    <source>
        <dbReference type="Proteomes" id="UP000571857"/>
    </source>
</evidence>
<evidence type="ECO:0000313" key="10">
    <source>
        <dbReference type="EMBL" id="MDL4935279.1"/>
    </source>
</evidence>
<dbReference type="Proteomes" id="UP000254807">
    <property type="component" value="Unassembled WGS sequence"/>
</dbReference>
<dbReference type="AlphaFoldDB" id="A0A1V8Z7W2"/>
<dbReference type="EMBL" id="JABXJK010000029">
    <property type="protein sequence ID" value="MBA0972140.1"/>
    <property type="molecule type" value="Genomic_DNA"/>
</dbReference>
<dbReference type="PROSITE" id="PS00211">
    <property type="entry name" value="ABC_TRANSPORTER_1"/>
    <property type="match status" value="1"/>
</dbReference>
<evidence type="ECO:0000256" key="4">
    <source>
        <dbReference type="ARBA" id="ARBA00022840"/>
    </source>
</evidence>
<keyword evidence="14" id="KW-1185">Reference proteome</keyword>
<accession>A0A1V8Z7W2</accession>
<reference evidence="13 14" key="1">
    <citation type="submission" date="2018-06" db="EMBL/GenBank/DDBJ databases">
        <authorList>
            <consortium name="Pathogen Informatics"/>
            <person name="Doyle S."/>
        </authorList>
    </citation>
    <scope>NUCLEOTIDE SEQUENCE [LARGE SCALE GENOMIC DNA]</scope>
    <source>
        <strain evidence="13 14">NCTC12360</strain>
    </source>
</reference>
<evidence type="ECO:0000256" key="7">
    <source>
        <dbReference type="ARBA" id="ARBA00023136"/>
    </source>
</evidence>
<evidence type="ECO:0000313" key="11">
    <source>
        <dbReference type="EMBL" id="MDT2691916.1"/>
    </source>
</evidence>
<dbReference type="GO" id="GO:0005524">
    <property type="term" value="F:ATP binding"/>
    <property type="evidence" value="ECO:0007669"/>
    <property type="project" value="UniProtKB-KW"/>
</dbReference>
<evidence type="ECO:0000313" key="15">
    <source>
        <dbReference type="Proteomes" id="UP000439965"/>
    </source>
</evidence>
<dbReference type="GO" id="GO:0016020">
    <property type="term" value="C:membrane"/>
    <property type="evidence" value="ECO:0007669"/>
    <property type="project" value="InterPro"/>
</dbReference>
<dbReference type="Pfam" id="PF00005">
    <property type="entry name" value="ABC_tran"/>
    <property type="match status" value="1"/>
</dbReference>
<dbReference type="NCBIfam" id="TIGR02315">
    <property type="entry name" value="ABC_phnC"/>
    <property type="match status" value="1"/>
</dbReference>
<evidence type="ECO:0000313" key="17">
    <source>
        <dbReference type="Proteomes" id="UP001241571"/>
    </source>
</evidence>
<dbReference type="SMART" id="SM00382">
    <property type="entry name" value="AAA"/>
    <property type="match status" value="1"/>
</dbReference>
<proteinExistence type="predicted"/>
<keyword evidence="6" id="KW-1278">Translocase</keyword>
<evidence type="ECO:0000256" key="1">
    <source>
        <dbReference type="ARBA" id="ARBA00022448"/>
    </source>
</evidence>
<dbReference type="PROSITE" id="PS50893">
    <property type="entry name" value="ABC_TRANSPORTER_2"/>
    <property type="match status" value="1"/>
</dbReference>
<dbReference type="EMBL" id="UFYW01000001">
    <property type="protein sequence ID" value="STD83481.1"/>
    <property type="molecule type" value="Genomic_DNA"/>
</dbReference>
<evidence type="ECO:0000256" key="5">
    <source>
        <dbReference type="ARBA" id="ARBA00022885"/>
    </source>
</evidence>
<dbReference type="CDD" id="cd03256">
    <property type="entry name" value="ABC_PhnC_transporter"/>
    <property type="match status" value="1"/>
</dbReference>
<evidence type="ECO:0000256" key="2">
    <source>
        <dbReference type="ARBA" id="ARBA00022475"/>
    </source>
</evidence>
<keyword evidence="4 13" id="KW-0067">ATP-binding</keyword>
<reference evidence="12 15" key="2">
    <citation type="submission" date="2019-04" db="EMBL/GenBank/DDBJ databases">
        <title>Step-wise assembly of the neonatal virome modulated by breast feeding.</title>
        <authorList>
            <person name="Liang G."/>
            <person name="Bushman F."/>
        </authorList>
    </citation>
    <scope>NUCLEOTIDE SEQUENCE [LARGE SCALE GENOMIC DNA]</scope>
    <source>
        <strain evidence="12 15">E3404</strain>
    </source>
</reference>
<keyword evidence="2" id="KW-1003">Cell membrane</keyword>
<dbReference type="SUPFAM" id="SSF52540">
    <property type="entry name" value="P-loop containing nucleoside triphosphate hydrolases"/>
    <property type="match status" value="1"/>
</dbReference>
<evidence type="ECO:0000259" key="8">
    <source>
        <dbReference type="PROSITE" id="PS50893"/>
    </source>
</evidence>
<dbReference type="EMBL" id="WVTI01000020">
    <property type="protein sequence ID" value="MXS27381.1"/>
    <property type="molecule type" value="Genomic_DNA"/>
</dbReference>
<evidence type="ECO:0000313" key="12">
    <source>
        <dbReference type="EMBL" id="MXS27381.1"/>
    </source>
</evidence>
<protein>
    <submittedName>
        <fullName evidence="9">Phosphonate ABC transporter ATP-binding protein</fullName>
    </submittedName>
    <submittedName>
        <fullName evidence="13">Phosphonate ABC transporter, ATP-binding protein</fullName>
    </submittedName>
</protein>
<dbReference type="GeneID" id="93222886"/>